<proteinExistence type="predicted"/>
<organism evidence="1 2">
    <name type="scientific">Profundibacter amoris</name>
    <dbReference type="NCBI Taxonomy" id="2171755"/>
    <lineage>
        <taxon>Bacteria</taxon>
        <taxon>Pseudomonadati</taxon>
        <taxon>Pseudomonadota</taxon>
        <taxon>Alphaproteobacteria</taxon>
        <taxon>Rhodobacterales</taxon>
        <taxon>Paracoccaceae</taxon>
        <taxon>Profundibacter</taxon>
    </lineage>
</organism>
<dbReference type="Proteomes" id="UP000261704">
    <property type="component" value="Chromosome"/>
</dbReference>
<reference evidence="1 2" key="1">
    <citation type="submission" date="2018-09" db="EMBL/GenBank/DDBJ databases">
        <title>Profundibacter amoris BAR1 gen. nov., sp. nov., a new member of the Roseobacter clade isolated at Lokis Castle Vent Field on the Arctic Mid-Oceanic Ridge.</title>
        <authorList>
            <person name="Le Moine Bauer S."/>
            <person name="Sjoeberg A.G."/>
            <person name="L'Haridon S."/>
            <person name="Stokke R."/>
            <person name="Roalkvam I."/>
            <person name="Steen I.H."/>
            <person name="Dahle H."/>
        </authorList>
    </citation>
    <scope>NUCLEOTIDE SEQUENCE [LARGE SCALE GENOMIC DNA]</scope>
    <source>
        <strain evidence="1 2">BAR1</strain>
    </source>
</reference>
<dbReference type="Pfam" id="PF13646">
    <property type="entry name" value="HEAT_2"/>
    <property type="match status" value="2"/>
</dbReference>
<name>A0A347UD16_9RHOB</name>
<dbReference type="KEGG" id="pamo:BAR1_01595"/>
<accession>A0A347UD16</accession>
<dbReference type="InterPro" id="IPR011989">
    <property type="entry name" value="ARM-like"/>
</dbReference>
<dbReference type="AlphaFoldDB" id="A0A347UD16"/>
<evidence type="ECO:0000313" key="2">
    <source>
        <dbReference type="Proteomes" id="UP000261704"/>
    </source>
</evidence>
<dbReference type="PANTHER" id="PTHR12697">
    <property type="entry name" value="PBS LYASE HEAT-LIKE PROTEIN"/>
    <property type="match status" value="1"/>
</dbReference>
<keyword evidence="2" id="KW-1185">Reference proteome</keyword>
<dbReference type="InterPro" id="IPR016024">
    <property type="entry name" value="ARM-type_fold"/>
</dbReference>
<dbReference type="PANTHER" id="PTHR12697:SF5">
    <property type="entry name" value="DEOXYHYPUSINE HYDROXYLASE"/>
    <property type="match status" value="1"/>
</dbReference>
<sequence length="745" mass="80744">MHQKTGIARLPRLNEGGRTMKTEARDRLTELLTDGIDVHRCAAARALGSMGLPESSAPLVKALLDEDPDVRADAAAALGQLNDPSTAGKLMENLLGDPESDVKRAAIKALIAMRYEPVVPLLRKLAVSRAEEDVYWDGDEFYTSGWDAWVDIQMSAFEGLAVFAPKEAVPEIVGAMMDDEAQDLTEPGLRALSHMGEPGAHAIIDLYAKGDTRMCRRIVKAVGESDNPHLDALRGGMIADVKPEIRRLALENLEPSDDRLKPLFGDKDASVRAAVVKHAGLQNALLLWDLIKDPEPEVRAEVFRIIAAHPDKFRDEDLEKAIQKAIAGEPKAAKQAALALIALKGPEAAKGLLHVLGNKSIPQEFRVGVIEAVQGAGDIAVPALLQAAGDEDRHLRLAALTALAEIASNDPKWPNDAGLGLIVGLNGDLVLPPEEPEVEEVVEEEPLPEITEEIAKEIDEELPLVAEERKPATSTLEAIKSNLPDAPASEPEEVVLSEEQQHFLDLTKKRKHAKRKISWDIAAAPHEDVQRFSARLLGSVVNVEVTEKLIEVLSKDVDEDVLHGALFSLAKHGEQTGALPDAALAPLQKLLENDTSETRVLAARAMGWIKGADIDVALLDMLKSTDPLVRVEAIRAMDHRDLASKEMIDALDDEYLGVGIAAARALARLYGDASVDALVLFAVSHDGTYRRDIGKLLGEFAPKAGAARLLELLADESQKARWLVAIDALAELFQQQPREEALKVA</sequence>
<dbReference type="Gene3D" id="1.25.10.10">
    <property type="entry name" value="Leucine-rich Repeat Variant"/>
    <property type="match status" value="5"/>
</dbReference>
<gene>
    <name evidence="1" type="ORF">BAR1_01595</name>
</gene>
<dbReference type="InterPro" id="IPR004155">
    <property type="entry name" value="PBS_lyase_HEAT"/>
</dbReference>
<dbReference type="SUPFAM" id="SSF48371">
    <property type="entry name" value="ARM repeat"/>
    <property type="match status" value="2"/>
</dbReference>
<dbReference type="GO" id="GO:0016491">
    <property type="term" value="F:oxidoreductase activity"/>
    <property type="evidence" value="ECO:0007669"/>
    <property type="project" value="TreeGrafter"/>
</dbReference>
<dbReference type="SMART" id="SM00567">
    <property type="entry name" value="EZ_HEAT"/>
    <property type="match status" value="10"/>
</dbReference>
<protein>
    <submittedName>
        <fullName evidence="1">HEAT repeat domain-containing protein</fullName>
    </submittedName>
</protein>
<dbReference type="EMBL" id="CP032125">
    <property type="protein sequence ID" value="AXX96744.1"/>
    <property type="molecule type" value="Genomic_DNA"/>
</dbReference>
<evidence type="ECO:0000313" key="1">
    <source>
        <dbReference type="EMBL" id="AXX96744.1"/>
    </source>
</evidence>
<dbReference type="OrthoDB" id="7787289at2"/>